<evidence type="ECO:0000313" key="6">
    <source>
        <dbReference type="EMBL" id="OGH59872.1"/>
    </source>
</evidence>
<feature type="domain" description="Peptide methionine sulphoxide reductase MsrA" evidence="5">
    <location>
        <begin position="3"/>
        <end position="153"/>
    </location>
</feature>
<protein>
    <recommendedName>
        <fullName evidence="4">Peptide methionine sulfoxide reductase MsrA</fullName>
        <shortName evidence="4">Protein-methionine-S-oxide reductase</shortName>
        <ecNumber evidence="4">1.8.4.11</ecNumber>
    </recommendedName>
    <alternativeName>
        <fullName evidence="4">Peptide-methionine (S)-S-oxide reductase</fullName>
        <shortName evidence="4">Peptide Met(O) reductase</shortName>
    </alternativeName>
</protein>
<comment type="catalytic activity">
    <reaction evidence="3 4">
        <text>[thioredoxin]-disulfide + L-methionine + H2O = L-methionine (S)-S-oxide + [thioredoxin]-dithiol</text>
        <dbReference type="Rhea" id="RHEA:19993"/>
        <dbReference type="Rhea" id="RHEA-COMP:10698"/>
        <dbReference type="Rhea" id="RHEA-COMP:10700"/>
        <dbReference type="ChEBI" id="CHEBI:15377"/>
        <dbReference type="ChEBI" id="CHEBI:29950"/>
        <dbReference type="ChEBI" id="CHEBI:50058"/>
        <dbReference type="ChEBI" id="CHEBI:57844"/>
        <dbReference type="ChEBI" id="CHEBI:58772"/>
        <dbReference type="EC" id="1.8.4.11"/>
    </reaction>
</comment>
<dbReference type="HAMAP" id="MF_01401">
    <property type="entry name" value="MsrA"/>
    <property type="match status" value="1"/>
</dbReference>
<dbReference type="Gene3D" id="3.30.1060.10">
    <property type="entry name" value="Peptide methionine sulphoxide reductase MsrA"/>
    <property type="match status" value="1"/>
</dbReference>
<feature type="active site" evidence="4">
    <location>
        <position position="10"/>
    </location>
</feature>
<dbReference type="Pfam" id="PF01625">
    <property type="entry name" value="PMSR"/>
    <property type="match status" value="1"/>
</dbReference>
<comment type="similarity">
    <text evidence="4">Belongs to the MsrA Met sulfoxide reductase family.</text>
</comment>
<dbReference type="GO" id="GO:0033744">
    <property type="term" value="F:L-methionine:thioredoxin-disulfide S-oxidoreductase activity"/>
    <property type="evidence" value="ECO:0007669"/>
    <property type="project" value="RHEA"/>
</dbReference>
<dbReference type="AlphaFoldDB" id="A0A1F6LKE2"/>
<comment type="caution">
    <text evidence="6">The sequence shown here is derived from an EMBL/GenBank/DDBJ whole genome shotgun (WGS) entry which is preliminary data.</text>
</comment>
<evidence type="ECO:0000256" key="3">
    <source>
        <dbReference type="ARBA" id="ARBA00048782"/>
    </source>
</evidence>
<sequence>MQTAYFAGGCFWGVEYYFQNETGVLKTTVGFMGGDKEKPTYQEVCAHNTGHIEALAVEFDEQKTDFETLAKLFFEIHDPTQVNRQGPDIGEQYQSAIFYNSETQKETALKLINILENKGLKIATKLLKSDRFWPAEEYHQKYYEKSGGTPYCHTRIKRF</sequence>
<gene>
    <name evidence="4" type="primary">msrA</name>
    <name evidence="6" type="ORF">A2725_02560</name>
</gene>
<dbReference type="NCBIfam" id="TIGR00401">
    <property type="entry name" value="msrA"/>
    <property type="match status" value="1"/>
</dbReference>
<evidence type="ECO:0000256" key="4">
    <source>
        <dbReference type="HAMAP-Rule" id="MF_01401"/>
    </source>
</evidence>
<evidence type="ECO:0000259" key="5">
    <source>
        <dbReference type="Pfam" id="PF01625"/>
    </source>
</evidence>
<dbReference type="GO" id="GO:0008113">
    <property type="term" value="F:peptide-methionine (S)-S-oxide reductase activity"/>
    <property type="evidence" value="ECO:0007669"/>
    <property type="project" value="UniProtKB-UniRule"/>
</dbReference>
<proteinExistence type="inferred from homology"/>
<keyword evidence="1 4" id="KW-0560">Oxidoreductase</keyword>
<evidence type="ECO:0000256" key="1">
    <source>
        <dbReference type="ARBA" id="ARBA00023002"/>
    </source>
</evidence>
<organism evidence="6 7">
    <name type="scientific">Candidatus Magasanikbacteria bacterium RIFCSPHIGHO2_01_FULL_33_34</name>
    <dbReference type="NCBI Taxonomy" id="1798671"/>
    <lineage>
        <taxon>Bacteria</taxon>
        <taxon>Candidatus Magasanikiibacteriota</taxon>
    </lineage>
</organism>
<dbReference type="Proteomes" id="UP000177067">
    <property type="component" value="Unassembled WGS sequence"/>
</dbReference>
<dbReference type="EMBL" id="MFPS01000006">
    <property type="protein sequence ID" value="OGH59872.1"/>
    <property type="molecule type" value="Genomic_DNA"/>
</dbReference>
<dbReference type="PANTHER" id="PTHR43774:SF1">
    <property type="entry name" value="PEPTIDE METHIONINE SULFOXIDE REDUCTASE MSRA 2"/>
    <property type="match status" value="1"/>
</dbReference>
<dbReference type="SUPFAM" id="SSF55068">
    <property type="entry name" value="Peptide methionine sulfoxide reductase"/>
    <property type="match status" value="1"/>
</dbReference>
<name>A0A1F6LKE2_9BACT</name>
<accession>A0A1F6LKE2</accession>
<dbReference type="EC" id="1.8.4.11" evidence="4"/>
<comment type="catalytic activity">
    <reaction evidence="2 4">
        <text>L-methionyl-[protein] + [thioredoxin]-disulfide + H2O = L-methionyl-(S)-S-oxide-[protein] + [thioredoxin]-dithiol</text>
        <dbReference type="Rhea" id="RHEA:14217"/>
        <dbReference type="Rhea" id="RHEA-COMP:10698"/>
        <dbReference type="Rhea" id="RHEA-COMP:10700"/>
        <dbReference type="Rhea" id="RHEA-COMP:12313"/>
        <dbReference type="Rhea" id="RHEA-COMP:12315"/>
        <dbReference type="ChEBI" id="CHEBI:15377"/>
        <dbReference type="ChEBI" id="CHEBI:16044"/>
        <dbReference type="ChEBI" id="CHEBI:29950"/>
        <dbReference type="ChEBI" id="CHEBI:44120"/>
        <dbReference type="ChEBI" id="CHEBI:50058"/>
        <dbReference type="EC" id="1.8.4.11"/>
    </reaction>
</comment>
<evidence type="ECO:0000313" key="7">
    <source>
        <dbReference type="Proteomes" id="UP000177067"/>
    </source>
</evidence>
<comment type="function">
    <text evidence="4">Has an important function as a repair enzyme for proteins that have been inactivated by oxidation. Catalyzes the reversible oxidation-reduction of methionine sulfoxide in proteins to methionine.</text>
</comment>
<dbReference type="InterPro" id="IPR036509">
    <property type="entry name" value="Met_Sox_Rdtase_MsrA_sf"/>
</dbReference>
<reference evidence="6 7" key="1">
    <citation type="journal article" date="2016" name="Nat. Commun.">
        <title>Thousands of microbial genomes shed light on interconnected biogeochemical processes in an aquifer system.</title>
        <authorList>
            <person name="Anantharaman K."/>
            <person name="Brown C.T."/>
            <person name="Hug L.A."/>
            <person name="Sharon I."/>
            <person name="Castelle C.J."/>
            <person name="Probst A.J."/>
            <person name="Thomas B.C."/>
            <person name="Singh A."/>
            <person name="Wilkins M.J."/>
            <person name="Karaoz U."/>
            <person name="Brodie E.L."/>
            <person name="Williams K.H."/>
            <person name="Hubbard S.S."/>
            <person name="Banfield J.F."/>
        </authorList>
    </citation>
    <scope>NUCLEOTIDE SEQUENCE [LARGE SCALE GENOMIC DNA]</scope>
</reference>
<dbReference type="InterPro" id="IPR002569">
    <property type="entry name" value="Met_Sox_Rdtase_MsrA_dom"/>
</dbReference>
<dbReference type="PANTHER" id="PTHR43774">
    <property type="entry name" value="PEPTIDE METHIONINE SULFOXIDE REDUCTASE"/>
    <property type="match status" value="1"/>
</dbReference>
<evidence type="ECO:0000256" key="2">
    <source>
        <dbReference type="ARBA" id="ARBA00047806"/>
    </source>
</evidence>